<keyword evidence="1" id="KW-0812">Transmembrane</keyword>
<dbReference type="OrthoDB" id="10481557at2759"/>
<dbReference type="AlphaFoldDB" id="A0A8B6GZV4"/>
<organism evidence="2 3">
    <name type="scientific">Mytilus galloprovincialis</name>
    <name type="common">Mediterranean mussel</name>
    <dbReference type="NCBI Taxonomy" id="29158"/>
    <lineage>
        <taxon>Eukaryota</taxon>
        <taxon>Metazoa</taxon>
        <taxon>Spiralia</taxon>
        <taxon>Lophotrochozoa</taxon>
        <taxon>Mollusca</taxon>
        <taxon>Bivalvia</taxon>
        <taxon>Autobranchia</taxon>
        <taxon>Pteriomorphia</taxon>
        <taxon>Mytilida</taxon>
        <taxon>Mytiloidea</taxon>
        <taxon>Mytilidae</taxon>
        <taxon>Mytilinae</taxon>
        <taxon>Mytilus</taxon>
    </lineage>
</organism>
<evidence type="ECO:0000313" key="2">
    <source>
        <dbReference type="EMBL" id="VDI71571.1"/>
    </source>
</evidence>
<comment type="caution">
    <text evidence="2">The sequence shown here is derived from an EMBL/GenBank/DDBJ whole genome shotgun (WGS) entry which is preliminary data.</text>
</comment>
<keyword evidence="3" id="KW-1185">Reference proteome</keyword>
<keyword evidence="1" id="KW-0472">Membrane</keyword>
<name>A0A8B6GZV4_MYTGA</name>
<keyword evidence="1" id="KW-1133">Transmembrane helix</keyword>
<evidence type="ECO:0000313" key="3">
    <source>
        <dbReference type="Proteomes" id="UP000596742"/>
    </source>
</evidence>
<evidence type="ECO:0000256" key="1">
    <source>
        <dbReference type="SAM" id="Phobius"/>
    </source>
</evidence>
<dbReference type="EMBL" id="UYJE01009240">
    <property type="protein sequence ID" value="VDI71571.1"/>
    <property type="molecule type" value="Genomic_DNA"/>
</dbReference>
<reference evidence="2" key="1">
    <citation type="submission" date="2018-11" db="EMBL/GenBank/DDBJ databases">
        <authorList>
            <person name="Alioto T."/>
            <person name="Alioto T."/>
        </authorList>
    </citation>
    <scope>NUCLEOTIDE SEQUENCE</scope>
</reference>
<feature type="transmembrane region" description="Helical" evidence="1">
    <location>
        <begin position="57"/>
        <end position="81"/>
    </location>
</feature>
<sequence>MVYTNGDCCSPDFQLTIVDVDNFISQCNEKVSNGEPVKSVEVISIADFDVDVISSTVGIAIGIGVTACLSGVIIGIMLIILKLNKRKLVFRIEPKADMSSNTRPTIDKKALNEIMKTKLQRKSWE</sequence>
<accession>A0A8B6GZV4</accession>
<gene>
    <name evidence="2" type="ORF">MGAL_10B072969</name>
</gene>
<dbReference type="Proteomes" id="UP000596742">
    <property type="component" value="Unassembled WGS sequence"/>
</dbReference>
<proteinExistence type="predicted"/>
<protein>
    <submittedName>
        <fullName evidence="2">Uncharacterized protein</fullName>
    </submittedName>
</protein>